<sequence length="229" mass="25769">MNYLDAIENASVRIAEIASRQSLDAKVPSCPDWTFLDLVIHLGHVQEFWSHSIREQNATRRWSGERTHPDSPESAAEWLRRQTRKLLDSISSVDSEAPCWTWWGEPRNAGAVARHQSQEAEVHRWDAELTVGTPSPLTHGVAVDGLSEYLLVNSGAISELDLPRMDLVTDDAEGAWHIGERVKSPISIHGTASDLVLFLYGRRSMSELKIHGDRDDLMRFVDALPRINN</sequence>
<proteinExistence type="predicted"/>
<gene>
    <name evidence="2" type="ORF">GALL_356030</name>
</gene>
<dbReference type="AlphaFoldDB" id="A0A1J5QRU4"/>
<dbReference type="NCBIfam" id="TIGR03083">
    <property type="entry name" value="maleylpyruvate isomerase family mycothiol-dependent enzyme"/>
    <property type="match status" value="1"/>
</dbReference>
<feature type="domain" description="Mycothiol-dependent maleylpyruvate isomerase metal-binding" evidence="1">
    <location>
        <begin position="6"/>
        <end position="127"/>
    </location>
</feature>
<dbReference type="Pfam" id="PF11716">
    <property type="entry name" value="MDMPI_N"/>
    <property type="match status" value="1"/>
</dbReference>
<dbReference type="InterPro" id="IPR017517">
    <property type="entry name" value="Maleyloyr_isom"/>
</dbReference>
<dbReference type="InterPro" id="IPR024344">
    <property type="entry name" value="MDMPI_metal-binding"/>
</dbReference>
<evidence type="ECO:0000259" key="1">
    <source>
        <dbReference type="Pfam" id="PF11716"/>
    </source>
</evidence>
<dbReference type="PANTHER" id="PTHR40758">
    <property type="entry name" value="CONSERVED PROTEIN"/>
    <property type="match status" value="1"/>
</dbReference>
<dbReference type="PANTHER" id="PTHR40758:SF1">
    <property type="entry name" value="CONSERVED PROTEIN"/>
    <property type="match status" value="1"/>
</dbReference>
<dbReference type="EMBL" id="MLJW01000786">
    <property type="protein sequence ID" value="OIQ82604.1"/>
    <property type="molecule type" value="Genomic_DNA"/>
</dbReference>
<accession>A0A1J5QRU4</accession>
<dbReference type="GO" id="GO:0046872">
    <property type="term" value="F:metal ion binding"/>
    <property type="evidence" value="ECO:0007669"/>
    <property type="project" value="InterPro"/>
</dbReference>
<comment type="caution">
    <text evidence="2">The sequence shown here is derived from an EMBL/GenBank/DDBJ whole genome shotgun (WGS) entry which is preliminary data.</text>
</comment>
<evidence type="ECO:0000313" key="2">
    <source>
        <dbReference type="EMBL" id="OIQ82604.1"/>
    </source>
</evidence>
<name>A0A1J5QRU4_9ZZZZ</name>
<reference evidence="2" key="1">
    <citation type="submission" date="2016-10" db="EMBL/GenBank/DDBJ databases">
        <title>Sequence of Gallionella enrichment culture.</title>
        <authorList>
            <person name="Poehlein A."/>
            <person name="Muehling M."/>
            <person name="Daniel R."/>
        </authorList>
    </citation>
    <scope>NUCLEOTIDE SEQUENCE</scope>
</reference>
<protein>
    <recommendedName>
        <fullName evidence="1">Mycothiol-dependent maleylpyruvate isomerase metal-binding domain-containing protein</fullName>
    </recommendedName>
</protein>
<dbReference type="GO" id="GO:0005886">
    <property type="term" value="C:plasma membrane"/>
    <property type="evidence" value="ECO:0007669"/>
    <property type="project" value="TreeGrafter"/>
</dbReference>
<organism evidence="2">
    <name type="scientific">mine drainage metagenome</name>
    <dbReference type="NCBI Taxonomy" id="410659"/>
    <lineage>
        <taxon>unclassified sequences</taxon>
        <taxon>metagenomes</taxon>
        <taxon>ecological metagenomes</taxon>
    </lineage>
</organism>
<dbReference type="Gene3D" id="1.20.120.450">
    <property type="entry name" value="dinb family like domain"/>
    <property type="match status" value="1"/>
</dbReference>
<dbReference type="SUPFAM" id="SSF109854">
    <property type="entry name" value="DinB/YfiT-like putative metalloenzymes"/>
    <property type="match status" value="1"/>
</dbReference>
<dbReference type="InterPro" id="IPR034660">
    <property type="entry name" value="DinB/YfiT-like"/>
</dbReference>